<protein>
    <submittedName>
        <fullName evidence="1">DUF4442 domain-containing protein</fullName>
    </submittedName>
</protein>
<sequence>MKATTFRRLINLWPPFFFAGIRAKRISDDFREADVALQLHWYNRNYVGSHFGGNLFSMTDPWFMLMLLQVLGPKYLVWDRAATIEFVTPGRGTVTARFRLDDAQIADVIDKTANGDKYLPTFHVDILDAQGQLVAKVTKTVYIRLKSAHRPAAG</sequence>
<dbReference type="EMBL" id="CP071060">
    <property type="protein sequence ID" value="QSI78078.1"/>
    <property type="molecule type" value="Genomic_DNA"/>
</dbReference>
<dbReference type="SUPFAM" id="SSF54637">
    <property type="entry name" value="Thioesterase/thiol ester dehydrase-isomerase"/>
    <property type="match status" value="1"/>
</dbReference>
<keyword evidence="2" id="KW-1185">Reference proteome</keyword>
<dbReference type="Pfam" id="PF14539">
    <property type="entry name" value="DUF4442"/>
    <property type="match status" value="1"/>
</dbReference>
<dbReference type="InterPro" id="IPR027961">
    <property type="entry name" value="DUF4442"/>
</dbReference>
<evidence type="ECO:0000313" key="1">
    <source>
        <dbReference type="EMBL" id="QSI78078.1"/>
    </source>
</evidence>
<name>A0ABX7MAC1_9RHOO</name>
<evidence type="ECO:0000313" key="2">
    <source>
        <dbReference type="Proteomes" id="UP000663570"/>
    </source>
</evidence>
<dbReference type="Proteomes" id="UP000663570">
    <property type="component" value="Chromosome"/>
</dbReference>
<dbReference type="RefSeq" id="WP_206255354.1">
    <property type="nucleotide sequence ID" value="NZ_CP071060.1"/>
</dbReference>
<proteinExistence type="predicted"/>
<reference evidence="1 2" key="1">
    <citation type="submission" date="2021-02" db="EMBL/GenBank/DDBJ databases">
        <title>Niveibacterium changnyeongensis HC41.</title>
        <authorList>
            <person name="Kang M."/>
        </authorList>
    </citation>
    <scope>NUCLEOTIDE SEQUENCE [LARGE SCALE GENOMIC DNA]</scope>
    <source>
        <strain evidence="1 2">HC41</strain>
    </source>
</reference>
<organism evidence="1 2">
    <name type="scientific">Niveibacterium microcysteis</name>
    <dbReference type="NCBI Taxonomy" id="2811415"/>
    <lineage>
        <taxon>Bacteria</taxon>
        <taxon>Pseudomonadati</taxon>
        <taxon>Pseudomonadota</taxon>
        <taxon>Betaproteobacteria</taxon>
        <taxon>Rhodocyclales</taxon>
        <taxon>Rhodocyclaceae</taxon>
        <taxon>Niveibacterium</taxon>
    </lineage>
</organism>
<gene>
    <name evidence="1" type="ORF">JY500_05400</name>
</gene>
<dbReference type="InterPro" id="IPR029069">
    <property type="entry name" value="HotDog_dom_sf"/>
</dbReference>
<dbReference type="Gene3D" id="3.10.129.10">
    <property type="entry name" value="Hotdog Thioesterase"/>
    <property type="match status" value="1"/>
</dbReference>
<accession>A0ABX7MAC1</accession>